<dbReference type="InterPro" id="IPR013976">
    <property type="entry name" value="HDOD"/>
</dbReference>
<proteinExistence type="predicted"/>
<feature type="domain" description="HDOD" evidence="1">
    <location>
        <begin position="191"/>
        <end position="384"/>
    </location>
</feature>
<protein>
    <submittedName>
        <fullName evidence="2">Hdod domain family protein</fullName>
    </submittedName>
</protein>
<dbReference type="Gene3D" id="1.10.3210.10">
    <property type="entry name" value="Hypothetical protein af1432"/>
    <property type="match status" value="1"/>
</dbReference>
<dbReference type="InterPro" id="IPR014408">
    <property type="entry name" value="dGMP_Pdiesterase_EAL/HD-GYP"/>
</dbReference>
<keyword evidence="3" id="KW-1185">Reference proteome</keyword>
<evidence type="ECO:0000259" key="1">
    <source>
        <dbReference type="PROSITE" id="PS51833"/>
    </source>
</evidence>
<dbReference type="RefSeq" id="WP_007545701.1">
    <property type="nucleotide sequence ID" value="NZ_ABZS01000016.1"/>
</dbReference>
<dbReference type="Proteomes" id="UP000005540">
    <property type="component" value="Unassembled WGS sequence"/>
</dbReference>
<dbReference type="EMBL" id="ABZS01000016">
    <property type="protein sequence ID" value="EEP61208.1"/>
    <property type="molecule type" value="Genomic_DNA"/>
</dbReference>
<gene>
    <name evidence="2" type="ORF">SULYE_0269</name>
</gene>
<sequence length="403" mass="46814">MENIYLCKIPIFDKNQNLVAYEIKYDYENEDFKQTVKKLYSLISDIDIVSILSGKEAFIKVTSDILIFTEFLNLIPKEIFTITIDYTNLKSKNVQEKVKEYRNDGYRFAIDLDTLENIDIDFLISFSGLFNFVFIDVSGISDEKINLIHNLRQLPFTMIANNVDSLYDFNKAKDLGFELFEGEFFKEPEKLESDTDVFNKLDTFKIIRYVHEEDNLNEIAEAIKANPEISVALLKYVNSSFFYLRSPITSVNRTVIYLGKKNLINWLMLISMMSVSNKDTDREVVKAALFRGKFMELLSKEINNDINIAETAFLFGILSFAERIFKAPLSIILRHLNLSEELEKDIKEGRGYFGELLSLAIAVEKNDKNKIKEYVNKLNIPKDRIADITIQSYEWVESFTKLV</sequence>
<name>C4FI85_9AQUI</name>
<dbReference type="PROSITE" id="PS51833">
    <property type="entry name" value="HDOD"/>
    <property type="match status" value="1"/>
</dbReference>
<evidence type="ECO:0000313" key="2">
    <source>
        <dbReference type="EMBL" id="EEP61208.1"/>
    </source>
</evidence>
<dbReference type="Pfam" id="PF08668">
    <property type="entry name" value="HDOD"/>
    <property type="match status" value="1"/>
</dbReference>
<organism evidence="2 3">
    <name type="scientific">Sulfurihydrogenibium yellowstonense SS-5</name>
    <dbReference type="NCBI Taxonomy" id="432331"/>
    <lineage>
        <taxon>Bacteria</taxon>
        <taxon>Pseudomonadati</taxon>
        <taxon>Aquificota</taxon>
        <taxon>Aquificia</taxon>
        <taxon>Aquificales</taxon>
        <taxon>Hydrogenothermaceae</taxon>
        <taxon>Sulfurihydrogenibium</taxon>
    </lineage>
</organism>
<dbReference type="SUPFAM" id="SSF109604">
    <property type="entry name" value="HD-domain/PDEase-like"/>
    <property type="match status" value="1"/>
</dbReference>
<dbReference type="SUPFAM" id="SSF141868">
    <property type="entry name" value="EAL domain-like"/>
    <property type="match status" value="1"/>
</dbReference>
<comment type="caution">
    <text evidence="2">The sequence shown here is derived from an EMBL/GenBank/DDBJ whole genome shotgun (WGS) entry which is preliminary data.</text>
</comment>
<dbReference type="PIRSF" id="PIRSF003180">
    <property type="entry name" value="DiGMPpdiest_YuxH"/>
    <property type="match status" value="1"/>
</dbReference>
<dbReference type="InterPro" id="IPR052340">
    <property type="entry name" value="RNase_Y/CdgJ"/>
</dbReference>
<evidence type="ECO:0000313" key="3">
    <source>
        <dbReference type="Proteomes" id="UP000005540"/>
    </source>
</evidence>
<dbReference type="AlphaFoldDB" id="C4FI85"/>
<dbReference type="PANTHER" id="PTHR33525:SF4">
    <property type="entry name" value="CYCLIC DI-GMP PHOSPHODIESTERASE CDGJ"/>
    <property type="match status" value="1"/>
</dbReference>
<accession>C4FI85</accession>
<dbReference type="InterPro" id="IPR035919">
    <property type="entry name" value="EAL_sf"/>
</dbReference>
<dbReference type="PANTHER" id="PTHR33525">
    <property type="match status" value="1"/>
</dbReference>
<dbReference type="OrthoDB" id="9721at2"/>
<reference evidence="2 3" key="1">
    <citation type="submission" date="2009-04" db="EMBL/GenBank/DDBJ databases">
        <authorList>
            <person name="Reysenbach A.-L."/>
            <person name="Heidelberg J.F."/>
            <person name="Nelson W.C."/>
        </authorList>
    </citation>
    <scope>NUCLEOTIDE SEQUENCE [LARGE SCALE GENOMIC DNA]</scope>
    <source>
        <strain evidence="2 3">SS-5</strain>
    </source>
</reference>
<dbReference type="Gene3D" id="3.20.20.450">
    <property type="entry name" value="EAL domain"/>
    <property type="match status" value="1"/>
</dbReference>